<dbReference type="AlphaFoldDB" id="A0A4V5NWL0"/>
<evidence type="ECO:0000256" key="1">
    <source>
        <dbReference type="ARBA" id="ARBA00005250"/>
    </source>
</evidence>
<feature type="chain" id="PRO_5020230235" evidence="2">
    <location>
        <begin position="18"/>
        <end position="283"/>
    </location>
</feature>
<accession>A0A4V5NWL0</accession>
<gene>
    <name evidence="4" type="ORF">FCL42_01970</name>
</gene>
<dbReference type="Gene3D" id="3.60.15.10">
    <property type="entry name" value="Ribonuclease Z/Hydroxyacylglutathione hydrolase-like"/>
    <property type="match status" value="1"/>
</dbReference>
<reference evidence="4 5" key="1">
    <citation type="submission" date="2019-04" db="EMBL/GenBank/DDBJ databases">
        <authorList>
            <person name="Hwang J.C."/>
        </authorList>
    </citation>
    <scope>NUCLEOTIDE SEQUENCE [LARGE SCALE GENOMIC DNA]</scope>
    <source>
        <strain evidence="4 5">IMCC35002</strain>
    </source>
</reference>
<dbReference type="PANTHER" id="PTHR42951">
    <property type="entry name" value="METALLO-BETA-LACTAMASE DOMAIN-CONTAINING"/>
    <property type="match status" value="1"/>
</dbReference>
<dbReference type="Pfam" id="PF00753">
    <property type="entry name" value="Lactamase_B"/>
    <property type="match status" value="1"/>
</dbReference>
<dbReference type="EMBL" id="SWCJ01000001">
    <property type="protein sequence ID" value="TKB58538.1"/>
    <property type="molecule type" value="Genomic_DNA"/>
</dbReference>
<organism evidence="4 5">
    <name type="scientific">Ferrimonas aestuarii</name>
    <dbReference type="NCBI Taxonomy" id="2569539"/>
    <lineage>
        <taxon>Bacteria</taxon>
        <taxon>Pseudomonadati</taxon>
        <taxon>Pseudomonadota</taxon>
        <taxon>Gammaproteobacteria</taxon>
        <taxon>Alteromonadales</taxon>
        <taxon>Ferrimonadaceae</taxon>
        <taxon>Ferrimonas</taxon>
    </lineage>
</organism>
<dbReference type="InterPro" id="IPR036866">
    <property type="entry name" value="RibonucZ/Hydroxyglut_hydro"/>
</dbReference>
<sequence length="283" mass="31482">MRLLLLCLSLVLSSAHANDRFKDVVITTEHLGGGIHMLTGSGGNIGVSTGADGLLIIDDQFAPLAERISDTLKTLSPNPVKYVLNTHYHGDHTGGNAHFADTATIFAHDNVRMRLLDDANLTPKHLPVVTYSDGITFHFNDETIRVQHLANGHTDGDSVVRFEKAKVIHMGDLFFNGHFPYVDLDAGGSVTGYLNNVSSIIATLDDQTKIIPGHGKLATLEELKKFQKMLLDSIVWAKKQPKDADVAQWQSAFPASLTEWSWRFITTERWVETLYRDRQRIHD</sequence>
<dbReference type="RefSeq" id="WP_136861686.1">
    <property type="nucleotide sequence ID" value="NZ_SWCJ01000001.1"/>
</dbReference>
<dbReference type="GO" id="GO:0016787">
    <property type="term" value="F:hydrolase activity"/>
    <property type="evidence" value="ECO:0007669"/>
    <property type="project" value="UniProtKB-KW"/>
</dbReference>
<evidence type="ECO:0000313" key="5">
    <source>
        <dbReference type="Proteomes" id="UP000305675"/>
    </source>
</evidence>
<dbReference type="SUPFAM" id="SSF56281">
    <property type="entry name" value="Metallo-hydrolase/oxidoreductase"/>
    <property type="match status" value="1"/>
</dbReference>
<proteinExistence type="inferred from homology"/>
<feature type="signal peptide" evidence="2">
    <location>
        <begin position="1"/>
        <end position="17"/>
    </location>
</feature>
<keyword evidence="4" id="KW-0378">Hydrolase</keyword>
<keyword evidence="5" id="KW-1185">Reference proteome</keyword>
<dbReference type="Proteomes" id="UP000305675">
    <property type="component" value="Unassembled WGS sequence"/>
</dbReference>
<dbReference type="OrthoDB" id="9769598at2"/>
<comment type="caution">
    <text evidence="4">The sequence shown here is derived from an EMBL/GenBank/DDBJ whole genome shotgun (WGS) entry which is preliminary data.</text>
</comment>
<dbReference type="InterPro" id="IPR001279">
    <property type="entry name" value="Metallo-B-lactamas"/>
</dbReference>
<evidence type="ECO:0000259" key="3">
    <source>
        <dbReference type="SMART" id="SM00849"/>
    </source>
</evidence>
<comment type="similarity">
    <text evidence="1">Belongs to the metallo-beta-lactamase superfamily. Class-B beta-lactamase family.</text>
</comment>
<name>A0A4V5NWL0_9GAMM</name>
<keyword evidence="2" id="KW-0732">Signal</keyword>
<dbReference type="GO" id="GO:0017001">
    <property type="term" value="P:antibiotic catabolic process"/>
    <property type="evidence" value="ECO:0007669"/>
    <property type="project" value="UniProtKB-ARBA"/>
</dbReference>
<dbReference type="InterPro" id="IPR050855">
    <property type="entry name" value="NDM-1-like"/>
</dbReference>
<dbReference type="PANTHER" id="PTHR42951:SF4">
    <property type="entry name" value="ACYL-COENZYME A THIOESTERASE MBLAC2"/>
    <property type="match status" value="1"/>
</dbReference>
<dbReference type="SMART" id="SM00849">
    <property type="entry name" value="Lactamase_B"/>
    <property type="match status" value="1"/>
</dbReference>
<protein>
    <submittedName>
        <fullName evidence="4">MBL fold metallo-hydrolase</fullName>
    </submittedName>
</protein>
<evidence type="ECO:0000256" key="2">
    <source>
        <dbReference type="SAM" id="SignalP"/>
    </source>
</evidence>
<dbReference type="CDD" id="cd16282">
    <property type="entry name" value="metallo-hydrolase-like_MBL-fold"/>
    <property type="match status" value="1"/>
</dbReference>
<feature type="domain" description="Metallo-beta-lactamase" evidence="3">
    <location>
        <begin position="42"/>
        <end position="214"/>
    </location>
</feature>
<evidence type="ECO:0000313" key="4">
    <source>
        <dbReference type="EMBL" id="TKB58538.1"/>
    </source>
</evidence>